<dbReference type="EMBL" id="CP017315">
    <property type="protein sequence ID" value="AQS41386.1"/>
    <property type="molecule type" value="Genomic_DNA"/>
</dbReference>
<dbReference type="PANTHER" id="PTHR43022:SF1">
    <property type="entry name" value="PROTEIN SMF"/>
    <property type="match status" value="1"/>
</dbReference>
<reference evidence="4 5" key="1">
    <citation type="journal article" date="2010" name="Science">
        <title>Genomic comparison of the ants Camponotus floridanus and Harpegnathos saltator.</title>
        <authorList>
            <person name="Bonasio R."/>
            <person name="Zhang G."/>
            <person name="Ye C."/>
            <person name="Mutti N.S."/>
            <person name="Fang X."/>
            <person name="Qin N."/>
            <person name="Donahue G."/>
            <person name="Yang P."/>
            <person name="Li Q."/>
            <person name="Li C."/>
            <person name="Zhang P."/>
            <person name="Huang Z."/>
            <person name="Berger S.L."/>
            <person name="Reinberg D."/>
            <person name="Wang J."/>
            <person name="Liebig J."/>
        </authorList>
    </citation>
    <scope>NUCLEOTIDE SEQUENCE [LARGE SCALE GENOMIC DNA]</scope>
    <source>
        <strain evidence="4 5">Hsal</strain>
    </source>
</reference>
<dbReference type="InterPro" id="IPR036388">
    <property type="entry name" value="WH-like_DNA-bd_sf"/>
</dbReference>
<dbReference type="InterPro" id="IPR041614">
    <property type="entry name" value="DprA_WH"/>
</dbReference>
<dbReference type="PANTHER" id="PTHR43022">
    <property type="entry name" value="PROTEIN SMF"/>
    <property type="match status" value="1"/>
</dbReference>
<evidence type="ECO:0000259" key="3">
    <source>
        <dbReference type="Pfam" id="PF17782"/>
    </source>
</evidence>
<sequence>MSTTREGIILSDRQRFHWLRLIRSQNVGPQTFRQLIRRYASAEAALEALPELARKGGRRQIRVAGVDEVERELAYAAKGGFRLVCIGEPDYPQLLRQIDGPPPLICIKGNASILNRAAVGIVGSRNASALGLRMTADFASELGKAGFAIVSGFARGIDSSAHRASLSTGTIAVMAGGADHIYPPENDKLYAELLDRNGVFISEMPLGWTPRSQDFPRRNRLIAGLGHGVLVVEAAQRSGSLITARYAADAGRLVFAIPGSPRDARARGPNSLIKNGAALVDCSADIIEALTPLAPHLPAQADLFAAQGNNCQEKPAEIILSPTVDTPATGHDLDEAERKRVLHALSPTPVDLETLSAAVEVPVSKLYLALMELDLAGRLVRHNGGFISLLPE</sequence>
<dbReference type="InterPro" id="IPR057666">
    <property type="entry name" value="DrpA_SLOG"/>
</dbReference>
<dbReference type="Pfam" id="PF21102">
    <property type="entry name" value="DprA_N"/>
    <property type="match status" value="1"/>
</dbReference>
<evidence type="ECO:0000256" key="1">
    <source>
        <dbReference type="ARBA" id="ARBA00006525"/>
    </source>
</evidence>
<dbReference type="AlphaFoldDB" id="A0A1U9JU49"/>
<organism evidence="4 5">
    <name type="scientific">Candidatus Tokpelaia hoelldobleri</name>
    <dbReference type="NCBI Taxonomy" id="1902579"/>
    <lineage>
        <taxon>Bacteria</taxon>
        <taxon>Pseudomonadati</taxon>
        <taxon>Pseudomonadota</taxon>
        <taxon>Alphaproteobacteria</taxon>
        <taxon>Hyphomicrobiales</taxon>
        <taxon>Candidatus Tokpelaia</taxon>
    </lineage>
</organism>
<dbReference type="Pfam" id="PF17782">
    <property type="entry name" value="WHD_DprA"/>
    <property type="match status" value="1"/>
</dbReference>
<dbReference type="Gene3D" id="3.40.50.450">
    <property type="match status" value="1"/>
</dbReference>
<accession>A0A1U9JU49</accession>
<dbReference type="Pfam" id="PF02481">
    <property type="entry name" value="DNA_processg_A"/>
    <property type="match status" value="1"/>
</dbReference>
<comment type="similarity">
    <text evidence="1">Belongs to the DprA/Smf family.</text>
</comment>
<dbReference type="SUPFAM" id="SSF102405">
    <property type="entry name" value="MCP/YpsA-like"/>
    <property type="match status" value="1"/>
</dbReference>
<keyword evidence="5" id="KW-1185">Reference proteome</keyword>
<protein>
    <submittedName>
        <fullName evidence="4">DNA protecting protein DprA</fullName>
    </submittedName>
</protein>
<feature type="domain" description="DprA winged helix" evidence="3">
    <location>
        <begin position="334"/>
        <end position="385"/>
    </location>
</feature>
<dbReference type="Gene3D" id="1.10.10.10">
    <property type="entry name" value="Winged helix-like DNA-binding domain superfamily/Winged helix DNA-binding domain"/>
    <property type="match status" value="1"/>
</dbReference>
<evidence type="ECO:0000259" key="2">
    <source>
        <dbReference type="Pfam" id="PF02481"/>
    </source>
</evidence>
<reference evidence="4 5" key="2">
    <citation type="journal article" date="2016" name="Sci. Rep.">
        <title>The genome of Rhizobiales bacteria in predatory ants reveals urease gene functions but no genes for nitrogen fixation.</title>
        <authorList>
            <person name="Neuvonen M.M."/>
            <person name="Tamarit D."/>
            <person name="Naslund K."/>
            <person name="Liebig J."/>
            <person name="Feldhaar H."/>
            <person name="Moran N.A."/>
            <person name="Guy L."/>
            <person name="Andersson S.G."/>
        </authorList>
    </citation>
    <scope>NUCLEOTIDE SEQUENCE [LARGE SCALE GENOMIC DNA]</scope>
    <source>
        <strain evidence="4 5">Hsal</strain>
    </source>
</reference>
<dbReference type="Proteomes" id="UP000188912">
    <property type="component" value="Chromosome"/>
</dbReference>
<name>A0A1U9JU49_9HYPH</name>
<feature type="domain" description="Smf/DprA SLOG" evidence="2">
    <location>
        <begin position="83"/>
        <end position="290"/>
    </location>
</feature>
<dbReference type="InterPro" id="IPR003488">
    <property type="entry name" value="DprA"/>
</dbReference>
<dbReference type="KEGG" id="thd:BHV28_06830"/>
<dbReference type="STRING" id="1902579.BHV28_06830"/>
<proteinExistence type="inferred from homology"/>
<evidence type="ECO:0000313" key="4">
    <source>
        <dbReference type="EMBL" id="AQS41386.1"/>
    </source>
</evidence>
<dbReference type="GO" id="GO:0009294">
    <property type="term" value="P:DNA-mediated transformation"/>
    <property type="evidence" value="ECO:0007669"/>
    <property type="project" value="InterPro"/>
</dbReference>
<gene>
    <name evidence="4" type="ORF">BHV28_06830</name>
</gene>
<dbReference type="NCBIfam" id="TIGR00732">
    <property type="entry name" value="dprA"/>
    <property type="match status" value="1"/>
</dbReference>
<evidence type="ECO:0000313" key="5">
    <source>
        <dbReference type="Proteomes" id="UP000188912"/>
    </source>
</evidence>